<dbReference type="SUPFAM" id="SSF46689">
    <property type="entry name" value="Homeodomain-like"/>
    <property type="match status" value="1"/>
</dbReference>
<keyword evidence="1" id="KW-0479">Metal-binding</keyword>
<dbReference type="Gene3D" id="3.30.60.90">
    <property type="match status" value="1"/>
</dbReference>
<dbReference type="InterPro" id="IPR017884">
    <property type="entry name" value="SANT_dom"/>
</dbReference>
<feature type="compositionally biased region" description="Pro residues" evidence="5">
    <location>
        <begin position="72"/>
        <end position="85"/>
    </location>
</feature>
<keyword evidence="10" id="KW-1185">Reference proteome</keyword>
<dbReference type="GO" id="GO:0003682">
    <property type="term" value="F:chromatin binding"/>
    <property type="evidence" value="ECO:0007669"/>
    <property type="project" value="TreeGrafter"/>
</dbReference>
<protein>
    <recommendedName>
        <fullName evidence="11">Transcriptional adapter</fullName>
    </recommendedName>
</protein>
<organism evidence="9 10">
    <name type="scientific">Dissostichus mawsoni</name>
    <name type="common">Antarctic cod</name>
    <dbReference type="NCBI Taxonomy" id="36200"/>
    <lineage>
        <taxon>Eukaryota</taxon>
        <taxon>Metazoa</taxon>
        <taxon>Chordata</taxon>
        <taxon>Craniata</taxon>
        <taxon>Vertebrata</taxon>
        <taxon>Euteleostomi</taxon>
        <taxon>Actinopterygii</taxon>
        <taxon>Neopterygii</taxon>
        <taxon>Teleostei</taxon>
        <taxon>Neoteleostei</taxon>
        <taxon>Acanthomorphata</taxon>
        <taxon>Eupercaria</taxon>
        <taxon>Perciformes</taxon>
        <taxon>Notothenioidei</taxon>
        <taxon>Nototheniidae</taxon>
        <taxon>Dissostichus</taxon>
    </lineage>
</organism>
<dbReference type="PROSITE" id="PS51293">
    <property type="entry name" value="SANT"/>
    <property type="match status" value="1"/>
</dbReference>
<dbReference type="PROSITE" id="PS50135">
    <property type="entry name" value="ZF_ZZ_2"/>
    <property type="match status" value="1"/>
</dbReference>
<dbReference type="InterPro" id="IPR041983">
    <property type="entry name" value="ADA2-like_ZZ"/>
</dbReference>
<feature type="compositionally biased region" description="Basic and acidic residues" evidence="5">
    <location>
        <begin position="308"/>
        <end position="319"/>
    </location>
</feature>
<dbReference type="Pfam" id="PF25299">
    <property type="entry name" value="ZZ_ADA2"/>
    <property type="match status" value="1"/>
</dbReference>
<dbReference type="InterPro" id="IPR043145">
    <property type="entry name" value="Znf_ZZ_sf"/>
</dbReference>
<dbReference type="Proteomes" id="UP000518266">
    <property type="component" value="Unassembled WGS sequence"/>
</dbReference>
<dbReference type="SMART" id="SM00717">
    <property type="entry name" value="SANT"/>
    <property type="match status" value="1"/>
</dbReference>
<feature type="compositionally biased region" description="Basic and acidic residues" evidence="5">
    <location>
        <begin position="122"/>
        <end position="133"/>
    </location>
</feature>
<evidence type="ECO:0000256" key="1">
    <source>
        <dbReference type="ARBA" id="ARBA00022723"/>
    </source>
</evidence>
<dbReference type="SUPFAM" id="SSF57850">
    <property type="entry name" value="RING/U-box"/>
    <property type="match status" value="1"/>
</dbReference>
<feature type="domain" description="ZZ-type" evidence="7">
    <location>
        <begin position="339"/>
        <end position="394"/>
    </location>
</feature>
<evidence type="ECO:0000259" key="6">
    <source>
        <dbReference type="PROSITE" id="PS50090"/>
    </source>
</evidence>
<feature type="domain" description="SANT" evidence="8">
    <location>
        <begin position="400"/>
        <end position="453"/>
    </location>
</feature>
<dbReference type="CDD" id="cd00167">
    <property type="entry name" value="SANT"/>
    <property type="match status" value="1"/>
</dbReference>
<evidence type="ECO:0000256" key="3">
    <source>
        <dbReference type="ARBA" id="ARBA00022833"/>
    </source>
</evidence>
<dbReference type="OrthoDB" id="270417at2759"/>
<dbReference type="GO" id="GO:0006338">
    <property type="term" value="P:chromatin remodeling"/>
    <property type="evidence" value="ECO:0007669"/>
    <property type="project" value="TreeGrafter"/>
</dbReference>
<dbReference type="GO" id="GO:0070461">
    <property type="term" value="C:SAGA-type complex"/>
    <property type="evidence" value="ECO:0007669"/>
    <property type="project" value="TreeGrafter"/>
</dbReference>
<dbReference type="FunFam" id="3.30.60.90:FF:000011">
    <property type="entry name" value="Transcriptional adapter"/>
    <property type="match status" value="1"/>
</dbReference>
<feature type="compositionally biased region" description="Basic residues" evidence="5">
    <location>
        <begin position="101"/>
        <end position="110"/>
    </location>
</feature>
<dbReference type="Pfam" id="PF22941">
    <property type="entry name" value="TADA2A-like_3rd"/>
    <property type="match status" value="1"/>
</dbReference>
<dbReference type="CDD" id="cd02335">
    <property type="entry name" value="ZZ_ADA2"/>
    <property type="match status" value="1"/>
</dbReference>
<dbReference type="Pfam" id="PF00249">
    <property type="entry name" value="Myb_DNA-binding"/>
    <property type="match status" value="1"/>
</dbReference>
<evidence type="ECO:0000256" key="4">
    <source>
        <dbReference type="PROSITE-ProRule" id="PRU00228"/>
    </source>
</evidence>
<reference evidence="9 10" key="1">
    <citation type="submission" date="2020-03" db="EMBL/GenBank/DDBJ databases">
        <title>Dissostichus mawsoni Genome sequencing and assembly.</title>
        <authorList>
            <person name="Park H."/>
        </authorList>
    </citation>
    <scope>NUCLEOTIDE SEQUENCE [LARGE SCALE GENOMIC DNA]</scope>
    <source>
        <strain evidence="9">DM0001</strain>
        <tissue evidence="9">Muscle</tissue>
    </source>
</reference>
<evidence type="ECO:0000256" key="5">
    <source>
        <dbReference type="SAM" id="MobiDB-lite"/>
    </source>
</evidence>
<evidence type="ECO:0008006" key="11">
    <source>
        <dbReference type="Google" id="ProtNLM"/>
    </source>
</evidence>
<dbReference type="InterPro" id="IPR009057">
    <property type="entry name" value="Homeodomain-like_sf"/>
</dbReference>
<feature type="region of interest" description="Disordered" evidence="5">
    <location>
        <begin position="16"/>
        <end position="197"/>
    </location>
</feature>
<feature type="compositionally biased region" description="Basic residues" evidence="5">
    <location>
        <begin position="44"/>
        <end position="58"/>
    </location>
</feature>
<dbReference type="PANTHER" id="PTHR12374:SF63">
    <property type="entry name" value="TRANSCRIPTIONAL ADAPTER 2-BETA"/>
    <property type="match status" value="1"/>
</dbReference>
<evidence type="ECO:0000259" key="8">
    <source>
        <dbReference type="PROSITE" id="PS51293"/>
    </source>
</evidence>
<dbReference type="PROSITE" id="PS01357">
    <property type="entry name" value="ZF_ZZ_1"/>
    <property type="match status" value="1"/>
</dbReference>
<dbReference type="PROSITE" id="PS50090">
    <property type="entry name" value="MYB_LIKE"/>
    <property type="match status" value="1"/>
</dbReference>
<dbReference type="InterPro" id="IPR055141">
    <property type="entry name" value="TADA2A_B-like_dom"/>
</dbReference>
<dbReference type="InterPro" id="IPR001005">
    <property type="entry name" value="SANT/Myb"/>
</dbReference>
<feature type="compositionally biased region" description="Pro residues" evidence="5">
    <location>
        <begin position="177"/>
        <end position="190"/>
    </location>
</feature>
<evidence type="ECO:0000313" key="9">
    <source>
        <dbReference type="EMBL" id="KAF3836821.1"/>
    </source>
</evidence>
<dbReference type="EMBL" id="JAAKFY010000023">
    <property type="protein sequence ID" value="KAF3836821.1"/>
    <property type="molecule type" value="Genomic_DNA"/>
</dbReference>
<gene>
    <name evidence="9" type="ORF">F7725_004285</name>
</gene>
<dbReference type="InterPro" id="IPR000433">
    <property type="entry name" value="Znf_ZZ"/>
</dbReference>
<evidence type="ECO:0000313" key="10">
    <source>
        <dbReference type="Proteomes" id="UP000518266"/>
    </source>
</evidence>
<evidence type="ECO:0000259" key="7">
    <source>
        <dbReference type="PROSITE" id="PS50135"/>
    </source>
</evidence>
<dbReference type="AlphaFoldDB" id="A0A7J5XIQ8"/>
<dbReference type="GO" id="GO:0008270">
    <property type="term" value="F:zinc ion binding"/>
    <property type="evidence" value="ECO:0007669"/>
    <property type="project" value="UniProtKB-KW"/>
</dbReference>
<accession>A0A7J5XIQ8</accession>
<dbReference type="Gene3D" id="1.10.10.60">
    <property type="entry name" value="Homeodomain-like"/>
    <property type="match status" value="1"/>
</dbReference>
<dbReference type="GO" id="GO:0003713">
    <property type="term" value="F:transcription coactivator activity"/>
    <property type="evidence" value="ECO:0007669"/>
    <property type="project" value="TreeGrafter"/>
</dbReference>
<comment type="caution">
    <text evidence="9">The sequence shown here is derived from an EMBL/GenBank/DDBJ whole genome shotgun (WGS) entry which is preliminary data.</text>
</comment>
<dbReference type="PANTHER" id="PTHR12374">
    <property type="entry name" value="TRANSCRIPTIONAL ADAPTOR 2 ADA2 -RELATED"/>
    <property type="match status" value="1"/>
</dbReference>
<feature type="region of interest" description="Disordered" evidence="5">
    <location>
        <begin position="278"/>
        <end position="335"/>
    </location>
</feature>
<name>A0A7J5XIQ8_DISMA</name>
<dbReference type="SMART" id="SM00291">
    <property type="entry name" value="ZnF_ZZ"/>
    <property type="match status" value="1"/>
</dbReference>
<keyword evidence="2 4" id="KW-0863">Zinc-finger</keyword>
<sequence length="676" mass="75157">MFGMCYRCSNGLSKLVRPGNSSQLFAETCPPPGRPRGSASASRGRSHPPAHPGARHGPQRPTRGPARYGPVDSPPRQPRYPVPNRRPPRASRGRGASLLLKHLRARKNARPPKAAASCRPPKGGDRGVHRSDPRSSGPRHAPPPVGLEVSASPPPLTPVPHGPQRPTRGPARYGPVDSPPRQPRYPVPNRRPPRASRGRGASLLLKHLHLPLDLGDRAFAAAPPPSGPGVTGPSPQLHLPLDLGGQGLRRSSTSLWTWGDRAFAAALHLPLDLGDRAFAAAPPPSGPGVTGPSLQPPAPSGTSLPKQDVSRSRGDDRSAHARSSASNNKKQEPGNMADLGKKYCVNCLADVTNLRLRCTDCPDIELCPECFSAGAEIGNHRRWHGYQQVDGGRFSLWGPEAEGGWTSREEQSLLDAIEQYGFGNWEDMAAHVGASRTPQEVMEHYVTMYIHGNLDQQQLGYMPLRDDYEIEYDQDAEKLISGLSVNYDDEDVEIEMKRAHVDMYVRKLRERQRRKNIARDYNLVPAFLGRDKKDKEKEKPGALGVIGTAVGTPKRKIPKEEKEQRVRLRGLCQFMANREFEDFFENMHKERVLRAKVRELQRYRRNGIARLEESAEYEAARHNGETQGKQSVVTSKREAEEGRAWLWDWIWGRSWRGRRIAGGLGWVVGLRKRQRW</sequence>
<dbReference type="FunFam" id="1.10.10.60:FF:000170">
    <property type="entry name" value="Transcriptional adapter"/>
    <property type="match status" value="1"/>
</dbReference>
<dbReference type="GO" id="GO:0005634">
    <property type="term" value="C:nucleus"/>
    <property type="evidence" value="ECO:0007669"/>
    <property type="project" value="TreeGrafter"/>
</dbReference>
<feature type="domain" description="Myb-like" evidence="6">
    <location>
        <begin position="402"/>
        <end position="449"/>
    </location>
</feature>
<dbReference type="GO" id="GO:0006357">
    <property type="term" value="P:regulation of transcription by RNA polymerase II"/>
    <property type="evidence" value="ECO:0007669"/>
    <property type="project" value="TreeGrafter"/>
</dbReference>
<feature type="compositionally biased region" description="Pro residues" evidence="5">
    <location>
        <begin position="152"/>
        <end position="163"/>
    </location>
</feature>
<evidence type="ECO:0000256" key="2">
    <source>
        <dbReference type="ARBA" id="ARBA00022771"/>
    </source>
</evidence>
<keyword evidence="3" id="KW-0862">Zinc</keyword>
<proteinExistence type="predicted"/>